<name>A0A085N5T9_9BILA</name>
<gene>
    <name evidence="1" type="ORF">M514_22948</name>
</gene>
<reference evidence="1" key="1">
    <citation type="journal article" date="2014" name="Nat. Genet.">
        <title>Genome and transcriptome of the porcine whipworm Trichuris suis.</title>
        <authorList>
            <person name="Jex A.R."/>
            <person name="Nejsum P."/>
            <person name="Schwarz E.M."/>
            <person name="Hu L."/>
            <person name="Young N.D."/>
            <person name="Hall R.S."/>
            <person name="Korhonen P.K."/>
            <person name="Liao S."/>
            <person name="Thamsborg S."/>
            <person name="Xia J."/>
            <person name="Xu P."/>
            <person name="Wang S."/>
            <person name="Scheerlinck J.P."/>
            <person name="Hofmann A."/>
            <person name="Sternberg P.W."/>
            <person name="Wang J."/>
            <person name="Gasser R.B."/>
        </authorList>
    </citation>
    <scope>NUCLEOTIDE SEQUENCE [LARGE SCALE GENOMIC DNA]</scope>
    <source>
        <strain evidence="1">DCEP-RM93F</strain>
    </source>
</reference>
<dbReference type="EMBL" id="KL367549">
    <property type="protein sequence ID" value="KFD64835.1"/>
    <property type="molecule type" value="Genomic_DNA"/>
</dbReference>
<dbReference type="Proteomes" id="UP000030758">
    <property type="component" value="Unassembled WGS sequence"/>
</dbReference>
<evidence type="ECO:0000313" key="1">
    <source>
        <dbReference type="EMBL" id="KFD64835.1"/>
    </source>
</evidence>
<proteinExistence type="predicted"/>
<accession>A0A085N5T9</accession>
<sequence length="348" mass="38915">MIRTYLWPRFLYTLTMGNPLANTARTIDRMIRQAVKRILHLPMTTTLSDDFFYIPKAEGGLGLASLADTSDFCILKLLKKMECSTDAPVQAAACLWHNQKMKSRLMRRLLVPTLTNVEISAAKRRISEEPKVRFLATYQGAGGFQNFAERCSNEWITGERMTGRSFSASIKARTNLVPTRLQTFRGRADLGDQRVCCRRCGHMSGAPESIAHISQTCAFTQGLIMRRHDAVANKLAALAERSGYECLKEPTLRYDGQTFKPDLVISSDDTSWIIDVAIPYEGREPLARRHQEKCWKYRPLCGVVKELTKTSKCGTGAIVIGARGAWCGQNDTTLKDVGLTLTPAEKSI</sequence>
<organism evidence="1">
    <name type="scientific">Trichuris suis</name>
    <name type="common">pig whipworm</name>
    <dbReference type="NCBI Taxonomy" id="68888"/>
    <lineage>
        <taxon>Eukaryota</taxon>
        <taxon>Metazoa</taxon>
        <taxon>Ecdysozoa</taxon>
        <taxon>Nematoda</taxon>
        <taxon>Enoplea</taxon>
        <taxon>Dorylaimia</taxon>
        <taxon>Trichinellida</taxon>
        <taxon>Trichuridae</taxon>
        <taxon>Trichuris</taxon>
    </lineage>
</organism>
<evidence type="ECO:0008006" key="2">
    <source>
        <dbReference type="Google" id="ProtNLM"/>
    </source>
</evidence>
<protein>
    <recommendedName>
        <fullName evidence="2">Reverse transcriptase zinc-binding domain-containing protein</fullName>
    </recommendedName>
</protein>
<dbReference type="AlphaFoldDB" id="A0A085N5T9"/>